<proteinExistence type="predicted"/>
<gene>
    <name evidence="1" type="ORF">ACFFTO_36360</name>
</gene>
<dbReference type="Gene3D" id="3.40.50.1820">
    <property type="entry name" value="alpha/beta hydrolase"/>
    <property type="match status" value="1"/>
</dbReference>
<evidence type="ECO:0008006" key="3">
    <source>
        <dbReference type="Google" id="ProtNLM"/>
    </source>
</evidence>
<accession>A0ABV5UF20</accession>
<sequence>MPPLAPPDPATLDDLHRVITRDELLDNLMLYWLPGAGASSARLYWESLRQVNEWISGSAGAPVTVPAGCSVFPKELQRPSRR</sequence>
<protein>
    <recommendedName>
        <fullName evidence="3">Phage integrase, N-terminal SAM-like domain</fullName>
    </recommendedName>
</protein>
<evidence type="ECO:0000313" key="1">
    <source>
        <dbReference type="EMBL" id="MFB9689679.1"/>
    </source>
</evidence>
<reference evidence="1 2" key="1">
    <citation type="submission" date="2024-09" db="EMBL/GenBank/DDBJ databases">
        <authorList>
            <person name="Sun Q."/>
            <person name="Mori K."/>
        </authorList>
    </citation>
    <scope>NUCLEOTIDE SEQUENCE [LARGE SCALE GENOMIC DNA]</scope>
    <source>
        <strain evidence="1 2">JCM 13852</strain>
    </source>
</reference>
<dbReference type="Proteomes" id="UP001589535">
    <property type="component" value="Unassembled WGS sequence"/>
</dbReference>
<dbReference type="InterPro" id="IPR029058">
    <property type="entry name" value="AB_hydrolase_fold"/>
</dbReference>
<dbReference type="RefSeq" id="WP_378203828.1">
    <property type="nucleotide sequence ID" value="NZ_JBHMBK010000040.1"/>
</dbReference>
<organism evidence="1 2">
    <name type="scientific">Amycolatopsis plumensis</name>
    <dbReference type="NCBI Taxonomy" id="236508"/>
    <lineage>
        <taxon>Bacteria</taxon>
        <taxon>Bacillati</taxon>
        <taxon>Actinomycetota</taxon>
        <taxon>Actinomycetes</taxon>
        <taxon>Pseudonocardiales</taxon>
        <taxon>Pseudonocardiaceae</taxon>
        <taxon>Amycolatopsis</taxon>
    </lineage>
</organism>
<keyword evidence="2" id="KW-1185">Reference proteome</keyword>
<comment type="caution">
    <text evidence="1">The sequence shown here is derived from an EMBL/GenBank/DDBJ whole genome shotgun (WGS) entry which is preliminary data.</text>
</comment>
<evidence type="ECO:0000313" key="2">
    <source>
        <dbReference type="Proteomes" id="UP001589535"/>
    </source>
</evidence>
<dbReference type="SUPFAM" id="SSF53474">
    <property type="entry name" value="alpha/beta-Hydrolases"/>
    <property type="match status" value="1"/>
</dbReference>
<name>A0ABV5UF20_9PSEU</name>
<dbReference type="EMBL" id="JBHMBK010000040">
    <property type="protein sequence ID" value="MFB9689679.1"/>
    <property type="molecule type" value="Genomic_DNA"/>
</dbReference>